<comment type="cofactor">
    <cofactor evidence="1">
        <name>Co(2+)</name>
        <dbReference type="ChEBI" id="CHEBI:48828"/>
    </cofactor>
</comment>
<dbReference type="PRINTS" id="PR00919">
    <property type="entry name" value="THERMOPTASE"/>
</dbReference>
<dbReference type="Pfam" id="PF02073">
    <property type="entry name" value="Peptidase_M29"/>
    <property type="match status" value="1"/>
</dbReference>
<evidence type="ECO:0000256" key="9">
    <source>
        <dbReference type="ARBA" id="ARBA00023049"/>
    </source>
</evidence>
<dbReference type="GO" id="GO:0046872">
    <property type="term" value="F:metal ion binding"/>
    <property type="evidence" value="ECO:0007669"/>
    <property type="project" value="UniProtKB-KW"/>
</dbReference>
<dbReference type="GO" id="GO:0006508">
    <property type="term" value="P:proteolysis"/>
    <property type="evidence" value="ECO:0007669"/>
    <property type="project" value="UniProtKB-KW"/>
</dbReference>
<keyword evidence="8" id="KW-0378">Hydrolase</keyword>
<dbReference type="InterPro" id="IPR000787">
    <property type="entry name" value="Peptidase_M29"/>
</dbReference>
<dbReference type="RefSeq" id="WP_096919250.1">
    <property type="nucleotide sequence ID" value="NZ_CP029487.1"/>
</dbReference>
<evidence type="ECO:0000256" key="4">
    <source>
        <dbReference type="ARBA" id="ARBA00008236"/>
    </source>
</evidence>
<dbReference type="SUPFAM" id="SSF144052">
    <property type="entry name" value="Thermophilic metalloprotease-like"/>
    <property type="match status" value="1"/>
</dbReference>
<dbReference type="Proteomes" id="UP000218387">
    <property type="component" value="Chromosome"/>
</dbReference>
<dbReference type="InterPro" id="IPR052170">
    <property type="entry name" value="M29_Exopeptidase"/>
</dbReference>
<reference evidence="10 11" key="1">
    <citation type="submission" date="2018-05" db="EMBL/GenBank/DDBJ databases">
        <title>Genome comparison of Eubacterium sp.</title>
        <authorList>
            <person name="Feng Y."/>
            <person name="Sanchez-Andrea I."/>
            <person name="Stams A.J.M."/>
            <person name="De Vos W.M."/>
        </authorList>
    </citation>
    <scope>NUCLEOTIDE SEQUENCE [LARGE SCALE GENOMIC DNA]</scope>
    <source>
        <strain evidence="10 11">YI</strain>
    </source>
</reference>
<comment type="cofactor">
    <cofactor evidence="2">
        <name>Mg(2+)</name>
        <dbReference type="ChEBI" id="CHEBI:18420"/>
    </cofactor>
</comment>
<evidence type="ECO:0000256" key="8">
    <source>
        <dbReference type="ARBA" id="ARBA00022801"/>
    </source>
</evidence>
<evidence type="ECO:0000256" key="6">
    <source>
        <dbReference type="ARBA" id="ARBA00022670"/>
    </source>
</evidence>
<evidence type="ECO:0000256" key="7">
    <source>
        <dbReference type="ARBA" id="ARBA00022723"/>
    </source>
</evidence>
<dbReference type="GO" id="GO:0004177">
    <property type="term" value="F:aminopeptidase activity"/>
    <property type="evidence" value="ECO:0007669"/>
    <property type="project" value="UniProtKB-KW"/>
</dbReference>
<organism evidence="10 11">
    <name type="scientific">Eubacterium maltosivorans</name>
    <dbReference type="NCBI Taxonomy" id="2041044"/>
    <lineage>
        <taxon>Bacteria</taxon>
        <taxon>Bacillati</taxon>
        <taxon>Bacillota</taxon>
        <taxon>Clostridia</taxon>
        <taxon>Eubacteriales</taxon>
        <taxon>Eubacteriaceae</taxon>
        <taxon>Eubacterium</taxon>
    </lineage>
</organism>
<evidence type="ECO:0000256" key="2">
    <source>
        <dbReference type="ARBA" id="ARBA00001946"/>
    </source>
</evidence>
<evidence type="ECO:0000256" key="5">
    <source>
        <dbReference type="ARBA" id="ARBA00022438"/>
    </source>
</evidence>
<keyword evidence="6" id="KW-0645">Protease</keyword>
<dbReference type="EMBL" id="CP029487">
    <property type="protein sequence ID" value="QCT73519.1"/>
    <property type="molecule type" value="Genomic_DNA"/>
</dbReference>
<gene>
    <name evidence="10" type="ORF">CPZ25_020155</name>
</gene>
<keyword evidence="7" id="KW-0479">Metal-binding</keyword>
<keyword evidence="9" id="KW-0482">Metalloprotease</keyword>
<dbReference type="PANTHER" id="PTHR34448">
    <property type="entry name" value="AMINOPEPTIDASE"/>
    <property type="match status" value="1"/>
</dbReference>
<dbReference type="AlphaFoldDB" id="A0A4P9CCT0"/>
<evidence type="ECO:0000256" key="1">
    <source>
        <dbReference type="ARBA" id="ARBA00001941"/>
    </source>
</evidence>
<dbReference type="PANTHER" id="PTHR34448:SF3">
    <property type="entry name" value="AMINOPEPTIDASE AMPS"/>
    <property type="match status" value="1"/>
</dbReference>
<dbReference type="InterPro" id="IPR035097">
    <property type="entry name" value="M29_N-terminal"/>
</dbReference>
<dbReference type="GO" id="GO:0008237">
    <property type="term" value="F:metallopeptidase activity"/>
    <property type="evidence" value="ECO:0007669"/>
    <property type="project" value="UniProtKB-KW"/>
</dbReference>
<dbReference type="Gene3D" id="3.40.1830.10">
    <property type="entry name" value="Thermophilic metalloprotease (M29)"/>
    <property type="match status" value="1"/>
</dbReference>
<evidence type="ECO:0000313" key="11">
    <source>
        <dbReference type="Proteomes" id="UP000218387"/>
    </source>
</evidence>
<protein>
    <submittedName>
        <fullName evidence="10">Aminopeptidase</fullName>
    </submittedName>
</protein>
<evidence type="ECO:0000256" key="3">
    <source>
        <dbReference type="ARBA" id="ARBA00001947"/>
    </source>
</evidence>
<accession>A0A4P9CCT0</accession>
<dbReference type="KEGG" id="emt:CPZ25_020155"/>
<comment type="cofactor">
    <cofactor evidence="3">
        <name>Zn(2+)</name>
        <dbReference type="ChEBI" id="CHEBI:29105"/>
    </cofactor>
</comment>
<name>A0A4P9CCT0_EUBML</name>
<comment type="similarity">
    <text evidence="4">Belongs to the peptidase M29 family.</text>
</comment>
<keyword evidence="5 10" id="KW-0031">Aminopeptidase</keyword>
<sequence length="409" mass="45239">MQKENLQKLAKLAVRIGVNIQKDQNLVVNSPIECNAFARALAEEAYKAGARDVSINYSDEKFSKIRYTYADLDVFKEVPDWFVAKQNAVVEKGSAMISVYADDPDLLKDVDPEKIKTASAAIQSATEAYHMAMMNNECRWCVVSVPTVGWATKVFPGVEPETAVDMLWDSIFKATRADQDDPVAAWHQFNKSFEDKTRFLNNSQFVKFIYKNSLGTDIEVGMPENHIWAGGSEKAADGVEFFPNIPTEEVFSAPHKDKVNGTLVSSHPLVYNGQLIDNFSLTFKDGKVVSYQAETGEEALKNLVEASEGSNYLGEISFVPYHSPISNMDILFYNTLFDENASCHFALGAAYPTCVKDGSSMSVDELKKAGLNYSTTHVDFMVGTEDLSITGIQADGTEVPIFVNGDWAI</sequence>
<proteinExistence type="inferred from homology"/>
<evidence type="ECO:0000313" key="10">
    <source>
        <dbReference type="EMBL" id="QCT73519.1"/>
    </source>
</evidence>
<keyword evidence="11" id="KW-1185">Reference proteome</keyword>